<keyword evidence="1" id="KW-0235">DNA replication</keyword>
<dbReference type="Gene3D" id="1.10.150.20">
    <property type="entry name" value="5' to 3' exonuclease, C-terminal subdomain"/>
    <property type="match status" value="1"/>
</dbReference>
<dbReference type="GO" id="GO:0006261">
    <property type="term" value="P:DNA-templated DNA replication"/>
    <property type="evidence" value="ECO:0007669"/>
    <property type="project" value="InterPro"/>
</dbReference>
<dbReference type="InterPro" id="IPR002298">
    <property type="entry name" value="DNA_polymerase_A"/>
</dbReference>
<dbReference type="GeneID" id="19736190"/>
<dbReference type="GO" id="GO:0039693">
    <property type="term" value="P:viral DNA genome replication"/>
    <property type="evidence" value="ECO:0007669"/>
    <property type="project" value="UniProtKB-KW"/>
</dbReference>
<accession>A0A059T7L0</accession>
<dbReference type="Pfam" id="PF01612">
    <property type="entry name" value="DNA_pol_A_exo1"/>
    <property type="match status" value="1"/>
</dbReference>
<evidence type="ECO:0000256" key="2">
    <source>
        <dbReference type="ARBA" id="ARBA00023109"/>
    </source>
</evidence>
<organism evidence="5 6">
    <name type="scientific">Listeria phage LP-114</name>
    <dbReference type="NCBI Taxonomy" id="1458857"/>
    <lineage>
        <taxon>Viruses</taxon>
        <taxon>Duplodnaviria</taxon>
        <taxon>Heunggongvirae</taxon>
        <taxon>Uroviricota</taxon>
        <taxon>Caudoviricetes</taxon>
        <taxon>Homburgvirus</taxon>
        <taxon>Homburgvirus LP114</taxon>
    </lineage>
</organism>
<proteinExistence type="predicted"/>
<keyword evidence="2" id="KW-1194">Viral DNA replication</keyword>
<dbReference type="CDD" id="cd06139">
    <property type="entry name" value="DNA_polA_I_Ecoli_like_exo"/>
    <property type="match status" value="1"/>
</dbReference>
<dbReference type="SMART" id="SM00474">
    <property type="entry name" value="35EXOc"/>
    <property type="match status" value="1"/>
</dbReference>
<evidence type="ECO:0000259" key="4">
    <source>
        <dbReference type="SMART" id="SM00482"/>
    </source>
</evidence>
<dbReference type="InterPro" id="IPR001098">
    <property type="entry name" value="DNA-dir_DNA_pol_A_palm_dom"/>
</dbReference>
<dbReference type="OrthoDB" id="14842at10239"/>
<dbReference type="Gene3D" id="3.30.420.10">
    <property type="entry name" value="Ribonuclease H-like superfamily/Ribonuclease H"/>
    <property type="match status" value="1"/>
</dbReference>
<dbReference type="Gene3D" id="3.30.70.370">
    <property type="match status" value="1"/>
</dbReference>
<dbReference type="PRINTS" id="PR00868">
    <property type="entry name" value="DNAPOLI"/>
</dbReference>
<dbReference type="PANTHER" id="PTHR10133:SF27">
    <property type="entry name" value="DNA POLYMERASE NU"/>
    <property type="match status" value="1"/>
</dbReference>
<evidence type="ECO:0000259" key="3">
    <source>
        <dbReference type="SMART" id="SM00474"/>
    </source>
</evidence>
<dbReference type="InterPro" id="IPR036397">
    <property type="entry name" value="RNaseH_sf"/>
</dbReference>
<evidence type="ECO:0000313" key="5">
    <source>
        <dbReference type="EMBL" id="AHL18606.1"/>
    </source>
</evidence>
<dbReference type="Gene3D" id="1.20.1060.10">
    <property type="entry name" value="Taq DNA Polymerase, Chain T, domain 4"/>
    <property type="match status" value="1"/>
</dbReference>
<dbReference type="RefSeq" id="YP_009045072.1">
    <property type="nucleotide sequence ID" value="NC_024392.1"/>
</dbReference>
<dbReference type="SMART" id="SM00482">
    <property type="entry name" value="POLAc"/>
    <property type="match status" value="1"/>
</dbReference>
<dbReference type="EMBL" id="KJ094021">
    <property type="protein sequence ID" value="AHL18606.1"/>
    <property type="molecule type" value="Genomic_DNA"/>
</dbReference>
<dbReference type="SUPFAM" id="SSF56672">
    <property type="entry name" value="DNA/RNA polymerases"/>
    <property type="match status" value="1"/>
</dbReference>
<dbReference type="GO" id="GO:0006302">
    <property type="term" value="P:double-strand break repair"/>
    <property type="evidence" value="ECO:0007669"/>
    <property type="project" value="TreeGrafter"/>
</dbReference>
<dbReference type="PANTHER" id="PTHR10133">
    <property type="entry name" value="DNA POLYMERASE I"/>
    <property type="match status" value="1"/>
</dbReference>
<dbReference type="GO" id="GO:0003677">
    <property type="term" value="F:DNA binding"/>
    <property type="evidence" value="ECO:0007669"/>
    <property type="project" value="InterPro"/>
</dbReference>
<name>A0A059T7L0_9CAUD</name>
<dbReference type="InterPro" id="IPR043502">
    <property type="entry name" value="DNA/RNA_pol_sf"/>
</dbReference>
<feature type="domain" description="DNA-directed DNA polymerase family A palm" evidence="4">
    <location>
        <begin position="476"/>
        <end position="698"/>
    </location>
</feature>
<dbReference type="GO" id="GO:0008408">
    <property type="term" value="F:3'-5' exonuclease activity"/>
    <property type="evidence" value="ECO:0007669"/>
    <property type="project" value="InterPro"/>
</dbReference>
<dbReference type="KEGG" id="vg:19736190"/>
<evidence type="ECO:0000256" key="1">
    <source>
        <dbReference type="ARBA" id="ARBA00022705"/>
    </source>
</evidence>
<evidence type="ECO:0000313" key="6">
    <source>
        <dbReference type="Proteomes" id="UP000026991"/>
    </source>
</evidence>
<dbReference type="Pfam" id="PF00476">
    <property type="entry name" value="DNA_pol_A"/>
    <property type="match status" value="1"/>
</dbReference>
<dbReference type="GO" id="GO:0003887">
    <property type="term" value="F:DNA-directed DNA polymerase activity"/>
    <property type="evidence" value="ECO:0007669"/>
    <property type="project" value="InterPro"/>
</dbReference>
<dbReference type="SUPFAM" id="SSF53098">
    <property type="entry name" value="Ribonuclease H-like"/>
    <property type="match status" value="1"/>
</dbReference>
<gene>
    <name evidence="5" type="ORF">LP114_017</name>
</gene>
<feature type="domain" description="3'-5' exonuclease" evidence="3">
    <location>
        <begin position="125"/>
        <end position="310"/>
    </location>
</feature>
<keyword evidence="6" id="KW-1185">Reference proteome</keyword>
<dbReference type="InterPro" id="IPR012337">
    <property type="entry name" value="RNaseH-like_sf"/>
</dbReference>
<protein>
    <submittedName>
        <fullName evidence="5">DNA polymerase I</fullName>
    </submittedName>
</protein>
<reference evidence="5 6" key="1">
    <citation type="journal article" date="2014" name="Appl. Environ. Microbiol.">
        <title>Comparative genomic and morphological analysis of Listeria phages isolated from farm environments.</title>
        <authorList>
            <person name="Denes T."/>
            <person name="Vongkamjan K."/>
            <person name="Ackermann H.W."/>
            <person name="Moreno Switt A.I."/>
            <person name="Wiedmann M."/>
            <person name="den Bakker H.C."/>
        </authorList>
    </citation>
    <scope>NUCLEOTIDE SEQUENCE [LARGE SCALE GENOMIC DNA]</scope>
</reference>
<sequence length="755" mass="87018">MVKSQGKFENTVLKALNLDKIKAPTPRIPKEVAEVKERIKETYEIEPLEDAWKAIAEMKNSESAKEKLRIVKQRMDEGKLFREPQVGKKPKKFTKAEALRLHTKVEAEQRQEKLEELLRTKPDNYYTITTSAEMLEMLKLAGKETLMAIDTETTGLDVYRDETVGYSVSLDKADKHYYVPLLHMDGTNYHDDGNISAMSALAELVGREDTDLVFHNASFDRDILYSNDIEIKGRIHDTAVIMHLMDENLVSYRLKDLAPKYLGAESDTFDTLFKDAKDFRYVPIQYASVYAAKDTHLTLRLYKFLMSYMSKPTFAGVKTLYEEVEQPVISVTNDMERVGFQLDLMEVESQKAFLEQESARLKDELDGWFGSINYNSPQQLGEVIYDKFKLGDYVSFKERNKRSTGKEVLEQLENRHPAIKILIEYRKVSKLLDGFVKKASDKVSPDGRIHAQFKQNGTKTGRYSSKEPNFQNIPPEARKMFIAPKGQLILSADFSQQEPRLLAHYSQDPKLLAFYREGRDLYSEVASETFDVPLDKCGDGTVYRKRIKTVVLAILYGMSPKALANSLGVDFKEAESIMDNFYAKFPSVKNWIDNNAREVTQRGYIEDWRGRRRRFPKAIGKDFDREMSKKTTRAFDWEFRGQIRQITNAKVQGGAATQTKEVMIAQSKLMKKLSTPGRKFEISSQVHDELLFYVPEDITREEVEMIRSVMIETVKFSVPAKTDMAIGKRWCEKYGKYDNIVKEDGLVSVEEWFDK</sequence>
<dbReference type="Proteomes" id="UP000026991">
    <property type="component" value="Segment"/>
</dbReference>
<dbReference type="InterPro" id="IPR002562">
    <property type="entry name" value="3'-5'_exonuclease_dom"/>
</dbReference>